<protein>
    <submittedName>
        <fullName evidence="1">22586_t:CDS:1</fullName>
    </submittedName>
</protein>
<dbReference type="Proteomes" id="UP000789759">
    <property type="component" value="Unassembled WGS sequence"/>
</dbReference>
<dbReference type="OrthoDB" id="2419864at2759"/>
<gene>
    <name evidence="1" type="ORF">CPELLU_LOCUS18695</name>
</gene>
<sequence>MLYLLDSGYGNIHVKAAYPRIGSNKLAINYNEINITFQDPVSLANGNLYIYQMSSQGDTTRRVVGADNVVTLYVYDSTFNVPGEQYYIQMDNNFVKNSISDEAILGINSYVWTGDHYDYQFIIPAESGRLNTNKHYQLYQSHVLISLSIGQKKSGEKLSSTQLANNLDQLIRDNAST</sequence>
<name>A0A9N9K5N2_9GLOM</name>
<proteinExistence type="predicted"/>
<dbReference type="EMBL" id="CAJVQA010038865">
    <property type="protein sequence ID" value="CAG8811447.1"/>
    <property type="molecule type" value="Genomic_DNA"/>
</dbReference>
<evidence type="ECO:0000313" key="2">
    <source>
        <dbReference type="Proteomes" id="UP000789759"/>
    </source>
</evidence>
<keyword evidence="2" id="KW-1185">Reference proteome</keyword>
<organism evidence="1 2">
    <name type="scientific">Cetraspora pellucida</name>
    <dbReference type="NCBI Taxonomy" id="1433469"/>
    <lineage>
        <taxon>Eukaryota</taxon>
        <taxon>Fungi</taxon>
        <taxon>Fungi incertae sedis</taxon>
        <taxon>Mucoromycota</taxon>
        <taxon>Glomeromycotina</taxon>
        <taxon>Glomeromycetes</taxon>
        <taxon>Diversisporales</taxon>
        <taxon>Gigasporaceae</taxon>
        <taxon>Cetraspora</taxon>
    </lineage>
</organism>
<reference evidence="1" key="1">
    <citation type="submission" date="2021-06" db="EMBL/GenBank/DDBJ databases">
        <authorList>
            <person name="Kallberg Y."/>
            <person name="Tangrot J."/>
            <person name="Rosling A."/>
        </authorList>
    </citation>
    <scope>NUCLEOTIDE SEQUENCE</scope>
    <source>
        <strain evidence="1">FL966</strain>
    </source>
</reference>
<feature type="non-terminal residue" evidence="1">
    <location>
        <position position="177"/>
    </location>
</feature>
<accession>A0A9N9K5N2</accession>
<comment type="caution">
    <text evidence="1">The sequence shown here is derived from an EMBL/GenBank/DDBJ whole genome shotgun (WGS) entry which is preliminary data.</text>
</comment>
<dbReference type="AlphaFoldDB" id="A0A9N9K5N2"/>
<evidence type="ECO:0000313" key="1">
    <source>
        <dbReference type="EMBL" id="CAG8811447.1"/>
    </source>
</evidence>